<keyword evidence="7" id="KW-0547">Nucleotide-binding</keyword>
<dbReference type="PROSITE" id="PS50109">
    <property type="entry name" value="HIS_KIN"/>
    <property type="match status" value="1"/>
</dbReference>
<evidence type="ECO:0000256" key="10">
    <source>
        <dbReference type="ARBA" id="ARBA00023012"/>
    </source>
</evidence>
<evidence type="ECO:0000256" key="8">
    <source>
        <dbReference type="ARBA" id="ARBA00022777"/>
    </source>
</evidence>
<dbReference type="Pfam" id="PF01627">
    <property type="entry name" value="Hpt"/>
    <property type="match status" value="1"/>
</dbReference>
<feature type="domain" description="HPt" evidence="16">
    <location>
        <begin position="2"/>
        <end position="106"/>
    </location>
</feature>
<dbReference type="InterPro" id="IPR003594">
    <property type="entry name" value="HATPase_dom"/>
</dbReference>
<evidence type="ECO:0000256" key="4">
    <source>
        <dbReference type="ARBA" id="ARBA00022500"/>
    </source>
</evidence>
<evidence type="ECO:0000256" key="6">
    <source>
        <dbReference type="ARBA" id="ARBA00022679"/>
    </source>
</evidence>
<evidence type="ECO:0000256" key="3">
    <source>
        <dbReference type="ARBA" id="ARBA00021495"/>
    </source>
</evidence>
<keyword evidence="9" id="KW-0067">ATP-binding</keyword>
<reference evidence="17 18" key="1">
    <citation type="submission" date="2023-03" db="EMBL/GenBank/DDBJ databases">
        <title>Paludisphaera mucosa sp. nov. a novel planctomycete from northern fen.</title>
        <authorList>
            <person name="Ivanova A."/>
        </authorList>
    </citation>
    <scope>NUCLEOTIDE SEQUENCE [LARGE SCALE GENOMIC DNA]</scope>
    <source>
        <strain evidence="17 18">Pla2</strain>
    </source>
</reference>
<dbReference type="CDD" id="cd00088">
    <property type="entry name" value="HPT"/>
    <property type="match status" value="1"/>
</dbReference>
<dbReference type="Pfam" id="PF02895">
    <property type="entry name" value="H-kinase_dim"/>
    <property type="match status" value="1"/>
</dbReference>
<dbReference type="Pfam" id="PF02518">
    <property type="entry name" value="HATPase_c"/>
    <property type="match status" value="1"/>
</dbReference>
<name>A0ABT6FKY8_9BACT</name>
<proteinExistence type="predicted"/>
<comment type="caution">
    <text evidence="17">The sequence shown here is derived from an EMBL/GenBank/DDBJ whole genome shotgun (WGS) entry which is preliminary data.</text>
</comment>
<dbReference type="InterPro" id="IPR008207">
    <property type="entry name" value="Sig_transdc_His_kin_Hpt_dom"/>
</dbReference>
<dbReference type="SMART" id="SM00260">
    <property type="entry name" value="CheW"/>
    <property type="match status" value="1"/>
</dbReference>
<organism evidence="17 18">
    <name type="scientific">Paludisphaera mucosa</name>
    <dbReference type="NCBI Taxonomy" id="3030827"/>
    <lineage>
        <taxon>Bacteria</taxon>
        <taxon>Pseudomonadati</taxon>
        <taxon>Planctomycetota</taxon>
        <taxon>Planctomycetia</taxon>
        <taxon>Isosphaerales</taxon>
        <taxon>Isosphaeraceae</taxon>
        <taxon>Paludisphaera</taxon>
    </lineage>
</organism>
<feature type="modified residue" description="Phosphohistidine" evidence="12">
    <location>
        <position position="49"/>
    </location>
</feature>
<dbReference type="RefSeq" id="WP_277864569.1">
    <property type="nucleotide sequence ID" value="NZ_JARRAG010000004.1"/>
</dbReference>
<dbReference type="Gene3D" id="2.30.30.40">
    <property type="entry name" value="SH3 Domains"/>
    <property type="match status" value="1"/>
</dbReference>
<evidence type="ECO:0000256" key="7">
    <source>
        <dbReference type="ARBA" id="ARBA00022741"/>
    </source>
</evidence>
<dbReference type="EC" id="2.7.13.3" evidence="2"/>
<keyword evidence="4" id="KW-0145">Chemotaxis</keyword>
<accession>A0ABT6FKY8</accession>
<dbReference type="PANTHER" id="PTHR43395">
    <property type="entry name" value="SENSOR HISTIDINE KINASE CHEA"/>
    <property type="match status" value="1"/>
</dbReference>
<dbReference type="SUPFAM" id="SSF47226">
    <property type="entry name" value="Histidine-containing phosphotransfer domain, HPT domain"/>
    <property type="match status" value="1"/>
</dbReference>
<dbReference type="InterPro" id="IPR036641">
    <property type="entry name" value="HPT_dom_sf"/>
</dbReference>
<sequence length="769" mass="83615">MSDFNLSELLPFYLDETDENIAALNDALLRLEQDPADAKALAEAFRMFHSIKGASVVMGFESVNRLTHVLESLFDQLRTKKRELDRPVLDLTFRCLDELRDYHRELRSEGRSDRDLAGLTREVDAALTTPSTAVPRPPAPAPEPSPQPVPAVAPAAPTVIALADDVQGTVRLVVEFEPGLQLADMKARLVVERLGARGRITVTDPPLEKLDEVESLARITIWMTTSGDLEGLRTLADVDGVLRVTVDPVEAEVDMTAPASEPAAEAAPVVAAEPVEAPTAPAAPSAPQLAGKRAKVAETIRVDSDRLDNLMNLAGELVINKARFIDVAKGLDEVLRGSDARSLAVETEERLDTIMRGLDHVVGGAGARAGDGAVDRWAGHVRRLREDFRAIRGELDRLRQGRERLKTLGDAIHSLGRVADGLQKGVLETRMVPIGPLFERFRRVIRDLSLASGKEVALRIAGEKTELDKRMIDELSDPLIHMVRNSVDHGLEPPDVREAGGKPRAGTVALQASHRGNSVVITVGDDGRGIDCERIRRKIVSKGLVGRDEAAEMTDRELVPFIWHPGLSTAETVTEISGRGVGMDIVKDRIDNLSGSVDVRTSLGQGTVFTIRLPLTLAIMSSLLVRIYDEVYALPLDHIDEIVEIRGDRIASVQGRPTIEIRGKFLALATLGDLFHWGGRPHPSAPEPSRFGDHSESYHVVIVQDGETTIGLVVDQLIGMQEVVLKSLERNFRPVPGLSGASILGDGRVSLILDVDALVDAAARRRGRA</sequence>
<evidence type="ECO:0000256" key="9">
    <source>
        <dbReference type="ARBA" id="ARBA00022840"/>
    </source>
</evidence>
<dbReference type="InterPro" id="IPR002545">
    <property type="entry name" value="CheW-lke_dom"/>
</dbReference>
<keyword evidence="5 12" id="KW-0597">Phosphoprotein</keyword>
<dbReference type="InterPro" id="IPR037006">
    <property type="entry name" value="CheA-like_homodim_sf"/>
</dbReference>
<dbReference type="SUPFAM" id="SSF55874">
    <property type="entry name" value="ATPase domain of HSP90 chaperone/DNA topoisomerase II/histidine kinase"/>
    <property type="match status" value="1"/>
</dbReference>
<dbReference type="SMART" id="SM01231">
    <property type="entry name" value="H-kinase_dim"/>
    <property type="match status" value="1"/>
</dbReference>
<evidence type="ECO:0000256" key="11">
    <source>
        <dbReference type="ARBA" id="ARBA00035100"/>
    </source>
</evidence>
<evidence type="ECO:0000256" key="5">
    <source>
        <dbReference type="ARBA" id="ARBA00022553"/>
    </source>
</evidence>
<dbReference type="SUPFAM" id="SSF50341">
    <property type="entry name" value="CheW-like"/>
    <property type="match status" value="1"/>
</dbReference>
<dbReference type="EMBL" id="JARRAG010000004">
    <property type="protein sequence ID" value="MDG3008242.1"/>
    <property type="molecule type" value="Genomic_DNA"/>
</dbReference>
<dbReference type="GO" id="GO:0004673">
    <property type="term" value="F:protein histidine kinase activity"/>
    <property type="evidence" value="ECO:0007669"/>
    <property type="project" value="UniProtKB-EC"/>
</dbReference>
<dbReference type="CDD" id="cd00731">
    <property type="entry name" value="CheA_reg"/>
    <property type="match status" value="1"/>
</dbReference>
<protein>
    <recommendedName>
        <fullName evidence="3">Chemotaxis protein CheA</fullName>
        <ecNumber evidence="2">2.7.13.3</ecNumber>
    </recommendedName>
</protein>
<evidence type="ECO:0000313" key="17">
    <source>
        <dbReference type="EMBL" id="MDG3008242.1"/>
    </source>
</evidence>
<dbReference type="PRINTS" id="PR00344">
    <property type="entry name" value="BCTRLSENSOR"/>
</dbReference>
<dbReference type="Pfam" id="PF01584">
    <property type="entry name" value="CheW"/>
    <property type="match status" value="1"/>
</dbReference>
<dbReference type="InterPro" id="IPR036890">
    <property type="entry name" value="HATPase_C_sf"/>
</dbReference>
<dbReference type="Gene3D" id="1.20.120.160">
    <property type="entry name" value="HPT domain"/>
    <property type="match status" value="1"/>
</dbReference>
<evidence type="ECO:0000313" key="18">
    <source>
        <dbReference type="Proteomes" id="UP001216907"/>
    </source>
</evidence>
<dbReference type="Proteomes" id="UP001216907">
    <property type="component" value="Unassembled WGS sequence"/>
</dbReference>
<dbReference type="SUPFAM" id="SSF47384">
    <property type="entry name" value="Homodimeric domain of signal transducing histidine kinase"/>
    <property type="match status" value="1"/>
</dbReference>
<comment type="catalytic activity">
    <reaction evidence="1">
        <text>ATP + protein L-histidine = ADP + protein N-phospho-L-histidine.</text>
        <dbReference type="EC" id="2.7.13.3"/>
    </reaction>
</comment>
<evidence type="ECO:0000256" key="13">
    <source>
        <dbReference type="SAM" id="MobiDB-lite"/>
    </source>
</evidence>
<evidence type="ECO:0000256" key="1">
    <source>
        <dbReference type="ARBA" id="ARBA00000085"/>
    </source>
</evidence>
<keyword evidence="6 17" id="KW-0808">Transferase</keyword>
<feature type="domain" description="CheW-like" evidence="15">
    <location>
        <begin position="619"/>
        <end position="764"/>
    </location>
</feature>
<keyword evidence="18" id="KW-1185">Reference proteome</keyword>
<dbReference type="InterPro" id="IPR004105">
    <property type="entry name" value="CheA-like_dim"/>
</dbReference>
<dbReference type="PROSITE" id="PS50894">
    <property type="entry name" value="HPT"/>
    <property type="match status" value="1"/>
</dbReference>
<dbReference type="InterPro" id="IPR004358">
    <property type="entry name" value="Sig_transdc_His_kin-like_C"/>
</dbReference>
<dbReference type="PANTHER" id="PTHR43395:SF10">
    <property type="entry name" value="CHEMOTAXIS PROTEIN CHEA"/>
    <property type="match status" value="1"/>
</dbReference>
<evidence type="ECO:0000256" key="12">
    <source>
        <dbReference type="PROSITE-ProRule" id="PRU00110"/>
    </source>
</evidence>
<dbReference type="Gene3D" id="1.10.287.560">
    <property type="entry name" value="Histidine kinase CheA-like, homodimeric domain"/>
    <property type="match status" value="1"/>
</dbReference>
<dbReference type="SMART" id="SM00387">
    <property type="entry name" value="HATPase_c"/>
    <property type="match status" value="1"/>
</dbReference>
<evidence type="ECO:0000256" key="2">
    <source>
        <dbReference type="ARBA" id="ARBA00012438"/>
    </source>
</evidence>
<dbReference type="SMART" id="SM00073">
    <property type="entry name" value="HPT"/>
    <property type="match status" value="1"/>
</dbReference>
<dbReference type="InterPro" id="IPR036061">
    <property type="entry name" value="CheW-like_dom_sf"/>
</dbReference>
<evidence type="ECO:0000259" key="15">
    <source>
        <dbReference type="PROSITE" id="PS50851"/>
    </source>
</evidence>
<evidence type="ECO:0000259" key="16">
    <source>
        <dbReference type="PROSITE" id="PS50894"/>
    </source>
</evidence>
<dbReference type="Gene3D" id="3.30.565.10">
    <property type="entry name" value="Histidine kinase-like ATPase, C-terminal domain"/>
    <property type="match status" value="1"/>
</dbReference>
<feature type="compositionally biased region" description="Pro residues" evidence="13">
    <location>
        <begin position="135"/>
        <end position="150"/>
    </location>
</feature>
<gene>
    <name evidence="17" type="ORF">PZE19_31125</name>
</gene>
<dbReference type="PROSITE" id="PS50851">
    <property type="entry name" value="CHEW"/>
    <property type="match status" value="1"/>
</dbReference>
<feature type="region of interest" description="Disordered" evidence="13">
    <location>
        <begin position="125"/>
        <end position="150"/>
    </location>
</feature>
<evidence type="ECO:0000259" key="14">
    <source>
        <dbReference type="PROSITE" id="PS50109"/>
    </source>
</evidence>
<dbReference type="InterPro" id="IPR005467">
    <property type="entry name" value="His_kinase_dom"/>
</dbReference>
<dbReference type="InterPro" id="IPR051315">
    <property type="entry name" value="Bact_Chemotaxis_CheA"/>
</dbReference>
<dbReference type="InterPro" id="IPR036097">
    <property type="entry name" value="HisK_dim/P_sf"/>
</dbReference>
<comment type="function">
    <text evidence="11">Involved in the transmission of sensory signals from the chemoreceptors to the flagellar motors. CheA is autophosphorylated; it can transfer its phosphate group to either CheB or CheY.</text>
</comment>
<keyword evidence="8" id="KW-0418">Kinase</keyword>
<keyword evidence="10" id="KW-0902">Two-component regulatory system</keyword>
<feature type="domain" description="Histidine kinase" evidence="14">
    <location>
        <begin position="403"/>
        <end position="617"/>
    </location>
</feature>